<dbReference type="VEuPathDB" id="PlasmoDB:PRELSG_0704100"/>
<dbReference type="OrthoDB" id="378549at2759"/>
<dbReference type="KEGG" id="prel:PRELSG_0704100"/>
<dbReference type="OMA" id="FFFYYHS"/>
<proteinExistence type="predicted"/>
<dbReference type="RefSeq" id="XP_028532284.1">
    <property type="nucleotide sequence ID" value="XM_028675724.1"/>
</dbReference>
<reference evidence="1 2" key="1">
    <citation type="submission" date="2015-04" db="EMBL/GenBank/DDBJ databases">
        <authorList>
            <consortium name="Pathogen Informatics"/>
        </authorList>
    </citation>
    <scope>NUCLEOTIDE SEQUENCE [LARGE SCALE GENOMIC DNA]</scope>
    <source>
        <strain evidence="1 2">SGS1</strain>
    </source>
</reference>
<evidence type="ECO:0000313" key="1">
    <source>
        <dbReference type="EMBL" id="CRG99277.1"/>
    </source>
</evidence>
<keyword evidence="2" id="KW-1185">Reference proteome</keyword>
<name>A0A1J1H319_PLARL</name>
<dbReference type="Proteomes" id="UP000220158">
    <property type="component" value="Chromosome 7"/>
</dbReference>
<accession>A0A1J1H319</accession>
<gene>
    <name evidence="1" type="ORF">PRELSG_0704100</name>
</gene>
<sequence length="639" mass="77965">MHFSKYISPTKITQNKYFYSKFSNFIKKNFYIFKKKVLKENLKNKLFFKKNNENNLQEKNIIETKSFLNDLLSYNNSTRLKSNDKSNNLKFQNFHLSEQLIIYNIILKNNLIENIEIEILFKKNNITVNEIENFYYLEIFYKRLKSNKIENKLINLYRSKINNIYSNLLFYHFNQKGNNFLLHNNIYKQFSHVLYFIIHEILNINILLFKKKITKSEYVKKKFYKVSETEKLIQNYIFKLLNNFFINNFLLLFRNPSNNLTKHNEGTFLKRDSITKNRKYFEKNENRINEKQLFYINKLNKNKIKLDLSKSNKNNTYDFRRTIEYSYKYANKKVKKKNCFKFKLDFKKKHHCLCKQRSNIQIFEDFNILKLNSIFLKAKNGNNSDLLKITFKEFLIILSRKRKDRKNFLSSIIKCYAHFFTFSDIFIVDKENVNKFFFFFYYHSLNSGYTIFFHNRTNINMSKKNSIEKKRKGKIKSFNYNTITNFLKRKKLKKKKKNQYFINLNNNKLKNNSSDNYILLFLYDLIFNMNFHFNNYLKYKYSIKNIDKKYAILNKKVKNKVKKGRIILFTNDKKMQSMCFKINVFYQNCCVEENNKNKNSAKLYVFSDNFLNRKKNDKQKNKKATDSYELYAFSKTFHF</sequence>
<dbReference type="AlphaFoldDB" id="A0A1J1H319"/>
<organism evidence="1 2">
    <name type="scientific">Plasmodium relictum</name>
    <dbReference type="NCBI Taxonomy" id="85471"/>
    <lineage>
        <taxon>Eukaryota</taxon>
        <taxon>Sar</taxon>
        <taxon>Alveolata</taxon>
        <taxon>Apicomplexa</taxon>
        <taxon>Aconoidasida</taxon>
        <taxon>Haemosporida</taxon>
        <taxon>Plasmodiidae</taxon>
        <taxon>Plasmodium</taxon>
        <taxon>Plasmodium (Haemamoeba)</taxon>
    </lineage>
</organism>
<evidence type="ECO:0000313" key="2">
    <source>
        <dbReference type="Proteomes" id="UP000220158"/>
    </source>
</evidence>
<dbReference type="EMBL" id="LN835302">
    <property type="protein sequence ID" value="CRG99277.1"/>
    <property type="molecule type" value="Genomic_DNA"/>
</dbReference>
<dbReference type="GeneID" id="39735378"/>
<protein>
    <submittedName>
        <fullName evidence="1">Uncharacterized protein</fullName>
    </submittedName>
</protein>